<dbReference type="eggNOG" id="COG5108">
    <property type="taxonomic scope" value="Bacteria"/>
</dbReference>
<dbReference type="SUPFAM" id="SSF53955">
    <property type="entry name" value="Lysozyme-like"/>
    <property type="match status" value="1"/>
</dbReference>
<dbReference type="KEGG" id="fsc:FSU_1446"/>
<dbReference type="Pfam" id="PF13174">
    <property type="entry name" value="TPR_6"/>
    <property type="match status" value="2"/>
</dbReference>
<evidence type="ECO:0000259" key="3">
    <source>
        <dbReference type="Pfam" id="PF01464"/>
    </source>
</evidence>
<dbReference type="SUPFAM" id="SSF48452">
    <property type="entry name" value="TPR-like"/>
    <property type="match status" value="1"/>
</dbReference>
<accession>D9SAA6</accession>
<dbReference type="Gene3D" id="1.10.530.10">
    <property type="match status" value="1"/>
</dbReference>
<evidence type="ECO:0000313" key="4">
    <source>
        <dbReference type="EMBL" id="ADL26705.1"/>
    </source>
</evidence>
<dbReference type="AlphaFoldDB" id="D9SAA6"/>
<dbReference type="eggNOG" id="COG0741">
    <property type="taxonomic scope" value="Bacteria"/>
</dbReference>
<dbReference type="InterPro" id="IPR011990">
    <property type="entry name" value="TPR-like_helical_dom_sf"/>
</dbReference>
<dbReference type="InterPro" id="IPR023346">
    <property type="entry name" value="Lysozyme-like_dom_sf"/>
</dbReference>
<protein>
    <submittedName>
        <fullName evidence="4">Putative soluble lytic murein transglycosylase</fullName>
    </submittedName>
</protein>
<dbReference type="PANTHER" id="PTHR37423">
    <property type="entry name" value="SOLUBLE LYTIC MUREIN TRANSGLYCOSYLASE-RELATED"/>
    <property type="match status" value="1"/>
</dbReference>
<proteinExistence type="inferred from homology"/>
<feature type="signal peptide" evidence="2">
    <location>
        <begin position="1"/>
        <end position="19"/>
    </location>
</feature>
<evidence type="ECO:0000313" key="5">
    <source>
        <dbReference type="Proteomes" id="UP000000517"/>
    </source>
</evidence>
<dbReference type="PANTHER" id="PTHR37423:SF2">
    <property type="entry name" value="MEMBRANE-BOUND LYTIC MUREIN TRANSGLYCOSYLASE C"/>
    <property type="match status" value="1"/>
</dbReference>
<reference evidence="5" key="1">
    <citation type="submission" date="2010-08" db="EMBL/GenBank/DDBJ databases">
        <title>Complete sequence of Fibrobacter succinogenes subsp. succinogenes S85.</title>
        <authorList>
            <person name="Durkin A.S."/>
            <person name="Nelson K.E."/>
            <person name="Morrison M."/>
            <person name="Forsberg C.W."/>
            <person name="Wilson D.B."/>
            <person name="Russell J.B."/>
            <person name="Cann I.K.O."/>
            <person name="Mackie R.I."/>
            <person name="White B.A."/>
        </authorList>
    </citation>
    <scope>NUCLEOTIDE SEQUENCE [LARGE SCALE GENOMIC DNA]</scope>
    <source>
        <strain evidence="5">ATCC 19169 / S85</strain>
    </source>
</reference>
<comment type="similarity">
    <text evidence="1">Belongs to the transglycosylase Slt family.</text>
</comment>
<dbReference type="InterPro" id="IPR008258">
    <property type="entry name" value="Transglycosylase_SLT_dom_1"/>
</dbReference>
<dbReference type="CDD" id="cd13401">
    <property type="entry name" value="Slt70-like"/>
    <property type="match status" value="1"/>
</dbReference>
<name>D9SAA6_FIBSS</name>
<evidence type="ECO:0000256" key="2">
    <source>
        <dbReference type="SAM" id="SignalP"/>
    </source>
</evidence>
<keyword evidence="2" id="KW-0732">Signal</keyword>
<dbReference type="STRING" id="59374.FSU_1446"/>
<feature type="domain" description="Transglycosylase SLT" evidence="3">
    <location>
        <begin position="622"/>
        <end position="724"/>
    </location>
</feature>
<organism evidence="4 5">
    <name type="scientific">Fibrobacter succinogenes (strain ATCC 19169 / S85)</name>
    <dbReference type="NCBI Taxonomy" id="59374"/>
    <lineage>
        <taxon>Bacteria</taxon>
        <taxon>Pseudomonadati</taxon>
        <taxon>Fibrobacterota</taxon>
        <taxon>Fibrobacteria</taxon>
        <taxon>Fibrobacterales</taxon>
        <taxon>Fibrobacteraceae</taxon>
        <taxon>Fibrobacter</taxon>
    </lineage>
</organism>
<dbReference type="Proteomes" id="UP000000517">
    <property type="component" value="Chromosome"/>
</dbReference>
<dbReference type="HOGENOM" id="CLU_363994_0_0_0"/>
<sequence>MAMKLFYSLLFACTAALYAQVDGSVYSTYKSPFAEQEMIAPDQFQDAVIRAARAKKTMNDIAVSQNHRDFARAAYYYYSGQWDSAYAAYNSLRKREPELQGTVILRMAKANFKQEQFAKMRETLRLEKSLENDRAWRDAADRLRIEAAMADYSLNDVARADSLMVYLNGNPDGDDVDPLKYRYARYLEDSYQLRQAKRMYMKLLTSRTSYKDSAYASVRRLREVFGTPESLAEKVAYAKMACTKDEMKSCLELLDSIQIMDAQQAQKNPASVVVLDDPAYARLKKSTLDLNTRIVLWEKRAAALRSLNRNEDAIEQYRNLIENVEPRPSWIQAILKLYRKEAAGLFDEEIHMYDSLLQDVSQFSTENANNLWLRGFEFEQKLMYDKAIDCYKKLIHKRFKSNLKRQWARFRIGYCYFKRGMWVEAAAYFRDATKDPFLWSGSASRMFLGDTYMKMGEDSLAREAYLDCIKDFPLSYYAHRSRTKLLEKRLLPEDKIPYAHGVAMSHAATMDWIRSVNKLGKPDASYSKERYERIKKLFLYGFEEEAFRLYDEIKKKNFKRMDFLYEYGKLFYEMGETAAGYRLARQFQAKMDRRLFLAPPIDVLHYLFPVPYADPVVYHSGTSIDPFFVYSVMRQESIFDFQITSPAGACGLLQIMPATGKMLADKEEISGFNPKRLYNAYMNIRLGIRYLVDLKDEYKNDYMYVLCNYNAEPKPTRRWQSESDGLPWDLRVEEISYWETRDYVKRVMGNYWIYKEIYDNSKVGSKN</sequence>
<dbReference type="eggNOG" id="COG0457">
    <property type="taxonomic scope" value="Bacteria"/>
</dbReference>
<dbReference type="EMBL" id="CP002158">
    <property type="protein sequence ID" value="ADL26705.1"/>
    <property type="molecule type" value="Genomic_DNA"/>
</dbReference>
<evidence type="ECO:0000256" key="1">
    <source>
        <dbReference type="ARBA" id="ARBA00007734"/>
    </source>
</evidence>
<gene>
    <name evidence="4" type="ordered locus">FSU_1446</name>
</gene>
<dbReference type="Gene3D" id="1.25.40.10">
    <property type="entry name" value="Tetratricopeptide repeat domain"/>
    <property type="match status" value="2"/>
</dbReference>
<feature type="chain" id="PRO_5003127989" evidence="2">
    <location>
        <begin position="20"/>
        <end position="767"/>
    </location>
</feature>
<dbReference type="Pfam" id="PF01464">
    <property type="entry name" value="SLT"/>
    <property type="match status" value="1"/>
</dbReference>
<dbReference type="InterPro" id="IPR019734">
    <property type="entry name" value="TPR_rpt"/>
</dbReference>